<feature type="compositionally biased region" description="Polar residues" evidence="1">
    <location>
        <begin position="454"/>
        <end position="473"/>
    </location>
</feature>
<dbReference type="SUPFAM" id="SSF50729">
    <property type="entry name" value="PH domain-like"/>
    <property type="match status" value="1"/>
</dbReference>
<dbReference type="PANTHER" id="PTHR38697:SF1">
    <property type="entry name" value="NUCLEAR PORE COMPLEX PROTEIN SIMILAR TO S. CEREVISIAE NUP2 (EUROFUNG)"/>
    <property type="match status" value="1"/>
</dbReference>
<accession>A0A9W9IDF3</accession>
<feature type="compositionally biased region" description="Polar residues" evidence="1">
    <location>
        <begin position="382"/>
        <end position="408"/>
    </location>
</feature>
<reference evidence="3" key="2">
    <citation type="journal article" date="2023" name="IMA Fungus">
        <title>Comparative genomic study of the Penicillium genus elucidates a diverse pangenome and 15 lateral gene transfer events.</title>
        <authorList>
            <person name="Petersen C."/>
            <person name="Sorensen T."/>
            <person name="Nielsen M.R."/>
            <person name="Sondergaard T.E."/>
            <person name="Sorensen J.L."/>
            <person name="Fitzpatrick D.A."/>
            <person name="Frisvad J.C."/>
            <person name="Nielsen K.L."/>
        </authorList>
    </citation>
    <scope>NUCLEOTIDE SEQUENCE</scope>
    <source>
        <strain evidence="3">IBT 26290</strain>
    </source>
</reference>
<dbReference type="EMBL" id="JAPQKN010000001">
    <property type="protein sequence ID" value="KAJ5174297.1"/>
    <property type="molecule type" value="Genomic_DNA"/>
</dbReference>
<feature type="compositionally biased region" description="Acidic residues" evidence="1">
    <location>
        <begin position="809"/>
        <end position="818"/>
    </location>
</feature>
<dbReference type="Pfam" id="PF00638">
    <property type="entry name" value="Ran_BP1"/>
    <property type="match status" value="1"/>
</dbReference>
<feature type="compositionally biased region" description="Low complexity" evidence="1">
    <location>
        <begin position="287"/>
        <end position="297"/>
    </location>
</feature>
<feature type="compositionally biased region" description="Polar residues" evidence="1">
    <location>
        <begin position="350"/>
        <end position="361"/>
    </location>
</feature>
<reference evidence="3" key="1">
    <citation type="submission" date="2022-11" db="EMBL/GenBank/DDBJ databases">
        <authorList>
            <person name="Petersen C."/>
        </authorList>
    </citation>
    <scope>NUCLEOTIDE SEQUENCE</scope>
    <source>
        <strain evidence="3">IBT 26290</strain>
    </source>
</reference>
<dbReference type="PANTHER" id="PTHR38697">
    <property type="entry name" value="NUCLEAR PORE COMPLEX PROTEIN SIMILAR TO S. CEREVISIAE NUP2 (EUROFUNG)"/>
    <property type="match status" value="1"/>
</dbReference>
<dbReference type="OrthoDB" id="185618at2759"/>
<evidence type="ECO:0000256" key="1">
    <source>
        <dbReference type="SAM" id="MobiDB-lite"/>
    </source>
</evidence>
<feature type="compositionally biased region" description="Basic and acidic residues" evidence="1">
    <location>
        <begin position="793"/>
        <end position="808"/>
    </location>
</feature>
<feature type="region of interest" description="Disordered" evidence="1">
    <location>
        <begin position="882"/>
        <end position="1082"/>
    </location>
</feature>
<feature type="region of interest" description="Disordered" evidence="1">
    <location>
        <begin position="793"/>
        <end position="869"/>
    </location>
</feature>
<dbReference type="Gene3D" id="2.30.29.30">
    <property type="entry name" value="Pleckstrin-homology domain (PH domain)/Phosphotyrosine-binding domain (PTB)"/>
    <property type="match status" value="1"/>
</dbReference>
<comment type="caution">
    <text evidence="3">The sequence shown here is derived from an EMBL/GenBank/DDBJ whole genome shotgun (WGS) entry which is preliminary data.</text>
</comment>
<feature type="compositionally biased region" description="Polar residues" evidence="1">
    <location>
        <begin position="306"/>
        <end position="322"/>
    </location>
</feature>
<dbReference type="GeneID" id="81421475"/>
<feature type="compositionally biased region" description="Low complexity" evidence="1">
    <location>
        <begin position="529"/>
        <end position="544"/>
    </location>
</feature>
<dbReference type="AlphaFoldDB" id="A0A9W9IDF3"/>
<feature type="compositionally biased region" description="Low complexity" evidence="1">
    <location>
        <begin position="137"/>
        <end position="161"/>
    </location>
</feature>
<feature type="compositionally biased region" description="Polar residues" evidence="1">
    <location>
        <begin position="201"/>
        <end position="219"/>
    </location>
</feature>
<feature type="compositionally biased region" description="Low complexity" evidence="1">
    <location>
        <begin position="1045"/>
        <end position="1065"/>
    </location>
</feature>
<feature type="compositionally biased region" description="Polar residues" evidence="1">
    <location>
        <begin position="184"/>
        <end position="193"/>
    </location>
</feature>
<dbReference type="SMART" id="SM00160">
    <property type="entry name" value="RanBD"/>
    <property type="match status" value="1"/>
</dbReference>
<proteinExistence type="predicted"/>
<dbReference type="InterPro" id="IPR011993">
    <property type="entry name" value="PH-like_dom_sf"/>
</dbReference>
<dbReference type="CDD" id="cd13170">
    <property type="entry name" value="RanBD_NUP50"/>
    <property type="match status" value="1"/>
</dbReference>
<dbReference type="Proteomes" id="UP001149163">
    <property type="component" value="Unassembled WGS sequence"/>
</dbReference>
<name>A0A9W9IDF3_9EURO</name>
<dbReference type="RefSeq" id="XP_056545905.1">
    <property type="nucleotide sequence ID" value="XM_056682299.1"/>
</dbReference>
<organism evidence="3 4">
    <name type="scientific">Penicillium canariense</name>
    <dbReference type="NCBI Taxonomy" id="189055"/>
    <lineage>
        <taxon>Eukaryota</taxon>
        <taxon>Fungi</taxon>
        <taxon>Dikarya</taxon>
        <taxon>Ascomycota</taxon>
        <taxon>Pezizomycotina</taxon>
        <taxon>Eurotiomycetes</taxon>
        <taxon>Eurotiomycetidae</taxon>
        <taxon>Eurotiales</taxon>
        <taxon>Aspergillaceae</taxon>
        <taxon>Penicillium</taxon>
    </lineage>
</organism>
<protein>
    <recommendedName>
        <fullName evidence="2">RanBD1 domain-containing protein</fullName>
    </recommendedName>
</protein>
<dbReference type="InterPro" id="IPR053074">
    <property type="entry name" value="NPC_Nucleoporin"/>
</dbReference>
<feature type="compositionally biased region" description="Low complexity" evidence="1">
    <location>
        <begin position="60"/>
        <end position="130"/>
    </location>
</feature>
<sequence>MSKRTAQGPQGSKESEQEFAMSSTPDDKPHRATAAQMANRKIKDIRKRPRGTTPTGGTGASESSGTFSQLSSTPAFSASTFSAPSNQSGGFNFGQSQSQSFPGASAAPSQPSQAGAAPFSFGGSGSTSFNFGGGFGSAPSNPFANNPFSAANSAPAQPAPATGSTSFGGFGNQSNPRPAFSFGAPQNGSSSVGTGLFGQPAATSATGNPAADSMQTSPDSKPKGPFALSPSFPTKNLFSDSGASNLFSPKPATPASNPFGGLSIPPASEKPSSDKAESLAAKPAFGSQTSTASSQAQPFGTIFGSPATTTPSEPEKAATNNIFAPKAATPGSVSSNPFMPKPPSSEPEKVNTTQPANNNIFSPKPAAVQSTTSNLFAPKPAEQTSTSNLFTSKTSSGDTSSNLTNPQPFKNLFGATTEAQLSPAKPAAEQASSNNLFAPKFTTGHGPEKPAENQPFTSMFGTTTKPAADQSLSKPAEAQPFKNLFGAASPTPKPAEPATTSSLFASKPAAELPSDKPSDGQPFKSHFGATTSTPTTSEPANSSSILAGTPNLFAPKSATEQPAASPAKPFANLFGGNNAAPQINPVKASPTASSSFTSAQKAQGAAAMPSPSLPAGSSKEVTENAELLWKIRALDTHFKQEFMKYEPGTNSFDDLILFYINIRHGMGAPLKGAPELRAKKLSEKPVNADGPNGSVTSNVFAKSFSSPSPSPAKPVAAPNQTKSSAENLFAKSLTDGNANSSAPAASPAAKLAGNMFAQATSSNAQSGSASPAIPKFGNGTGAVDFMAQFKQQAEKTMAEEKAKRKAEDFDSDEDDEAEWDRRDAEEQREKRAKLEAGNQKKPVFKNGKFEWVDVDEPTPSAPAGNTFKPVEKAAASPLFVPTDNSAANALSPASSTGSIFESASRPLPASENIFGSLTPKHNDADKDSDGSDDEGKAESSKRQAEEDGSTDDDFASALRKSKRTKPSETKSSLNTPLPAPTATAGRSLFDRIGSPTPTPQKETSTSTSSLFSASFGQSTSFGQSNSAPADNTWKPDSPIKFSSDSTPAATPAPASTLAPSTLPSSGINSGEATPEEEAPPGAIFDMSQANAGEEEETLIFECRARAFKLATGWTSKGTGIVRLLKHPETGRARIVLRADPGGNVILNTFLKKEFDYARQSNSVQFMVPQPGEQQPEHWAIRVNAKSIEDLYNKIQEIKN</sequence>
<gene>
    <name evidence="3" type="ORF">N7482_000174</name>
</gene>
<feature type="compositionally biased region" description="Low complexity" evidence="1">
    <location>
        <begin position="884"/>
        <end position="895"/>
    </location>
</feature>
<evidence type="ECO:0000313" key="3">
    <source>
        <dbReference type="EMBL" id="KAJ5174297.1"/>
    </source>
</evidence>
<feature type="compositionally biased region" description="Low complexity" evidence="1">
    <location>
        <begin position="699"/>
        <end position="718"/>
    </location>
</feature>
<feature type="domain" description="RanBD1" evidence="2">
    <location>
        <begin position="1076"/>
        <end position="1193"/>
    </location>
</feature>
<feature type="compositionally biased region" description="Polar residues" evidence="1">
    <location>
        <begin position="1"/>
        <end position="12"/>
    </location>
</feature>
<feature type="compositionally biased region" description="Basic and acidic residues" evidence="1">
    <location>
        <begin position="819"/>
        <end position="834"/>
    </location>
</feature>
<feature type="compositionally biased region" description="Basic and acidic residues" evidence="1">
    <location>
        <begin position="920"/>
        <end position="945"/>
    </location>
</feature>
<dbReference type="PROSITE" id="PS50196">
    <property type="entry name" value="RANBD1"/>
    <property type="match status" value="1"/>
</dbReference>
<keyword evidence="4" id="KW-1185">Reference proteome</keyword>
<feature type="region of interest" description="Disordered" evidence="1">
    <location>
        <begin position="683"/>
        <end position="723"/>
    </location>
</feature>
<feature type="compositionally biased region" description="Low complexity" evidence="1">
    <location>
        <begin position="1003"/>
        <end position="1020"/>
    </location>
</feature>
<evidence type="ECO:0000259" key="2">
    <source>
        <dbReference type="PROSITE" id="PS50196"/>
    </source>
</evidence>
<feature type="compositionally biased region" description="Polar residues" evidence="1">
    <location>
        <begin position="231"/>
        <end position="247"/>
    </location>
</feature>
<feature type="compositionally biased region" description="Low complexity" evidence="1">
    <location>
        <begin position="588"/>
        <end position="599"/>
    </location>
</feature>
<evidence type="ECO:0000313" key="4">
    <source>
        <dbReference type="Proteomes" id="UP001149163"/>
    </source>
</evidence>
<dbReference type="InterPro" id="IPR000156">
    <property type="entry name" value="Ran_bind_dom"/>
</dbReference>
<feature type="region of interest" description="Disordered" evidence="1">
    <location>
        <begin position="1"/>
        <end position="618"/>
    </location>
</feature>